<feature type="domain" description="Plus3" evidence="7">
    <location>
        <begin position="210"/>
        <end position="346"/>
    </location>
</feature>
<evidence type="ECO:0000256" key="1">
    <source>
        <dbReference type="ARBA" id="ARBA00004123"/>
    </source>
</evidence>
<keyword evidence="4" id="KW-0539">Nucleus</keyword>
<dbReference type="OrthoDB" id="166375at2759"/>
<dbReference type="SUPFAM" id="SSF159042">
    <property type="entry name" value="Plus3-like"/>
    <property type="match status" value="1"/>
</dbReference>
<organism evidence="8 9">
    <name type="scientific">Lophiotrema nucula</name>
    <dbReference type="NCBI Taxonomy" id="690887"/>
    <lineage>
        <taxon>Eukaryota</taxon>
        <taxon>Fungi</taxon>
        <taxon>Dikarya</taxon>
        <taxon>Ascomycota</taxon>
        <taxon>Pezizomycotina</taxon>
        <taxon>Dothideomycetes</taxon>
        <taxon>Pleosporomycetidae</taxon>
        <taxon>Pleosporales</taxon>
        <taxon>Lophiotremataceae</taxon>
        <taxon>Lophiotrema</taxon>
    </lineage>
</organism>
<dbReference type="PROSITE" id="PS51360">
    <property type="entry name" value="PLUS3"/>
    <property type="match status" value="1"/>
</dbReference>
<feature type="region of interest" description="Disordered" evidence="6">
    <location>
        <begin position="100"/>
        <end position="209"/>
    </location>
</feature>
<accession>A0A6A5ZAU6</accession>
<dbReference type="InterPro" id="IPR004343">
    <property type="entry name" value="Plus-3_dom"/>
</dbReference>
<feature type="compositionally biased region" description="Acidic residues" evidence="6">
    <location>
        <begin position="185"/>
        <end position="197"/>
    </location>
</feature>
<dbReference type="AlphaFoldDB" id="A0A6A5ZAU6"/>
<gene>
    <name evidence="8" type="ORF">BDV96DRAFT_645539</name>
</gene>
<feature type="coiled-coil region" evidence="5">
    <location>
        <begin position="394"/>
        <end position="439"/>
    </location>
</feature>
<feature type="compositionally biased region" description="Acidic residues" evidence="6">
    <location>
        <begin position="42"/>
        <end position="54"/>
    </location>
</feature>
<feature type="region of interest" description="Disordered" evidence="6">
    <location>
        <begin position="1"/>
        <end position="73"/>
    </location>
</feature>
<evidence type="ECO:0000259" key="7">
    <source>
        <dbReference type="PROSITE" id="PS51360"/>
    </source>
</evidence>
<keyword evidence="9" id="KW-1185">Reference proteome</keyword>
<protein>
    <recommendedName>
        <fullName evidence="7">Plus3 domain-containing protein</fullName>
    </recommendedName>
</protein>
<dbReference type="GO" id="GO:0016593">
    <property type="term" value="C:Cdc73/Paf1 complex"/>
    <property type="evidence" value="ECO:0007669"/>
    <property type="project" value="TreeGrafter"/>
</dbReference>
<sequence>MADLDDELFALAGGDDEAEIEEGEASSVAASSPNSLGSGAMDESDSDREDDQVPDNEHNVPFPLDGKYLNSKDRSYINGLPQLERERILGERAEQMSKLKFQNELARRAKQAESSAPGERKRKASSLEPEDSQRKSSRQKVKPKTNDKLEAYKIAREQRGQQRQRDTDRRNGRRRSSSADRGDGSDLDAEGESEVDWDEPKPTATREEPPATVEHFDYVRVSRGLFGKVCFYPGFEDAMSGTFARIGVGQDAQKRTLYKMAQIKGFSKGKPYVFEGKNGQRIATNQYVVAQHGSVKKEYTFLYLSNQRFTEGDLEAYKQSLSETNSKVPTQSYLKRKFDDIRALENHNWTDEDISAKLLKQNEFSHLLHTSNGHSSVSTPQAPRQDPGMRIAELNKANRKADSERVRKALIEERKQRDIARKKREAEHAAKVKVEAEKKAAEEAKAKMLKVPTIDDLFEGSDRSRSATPAISRVGTPKPGEKKKGLPTFRKPKMEDDIIASIDIGVDIEI</sequence>
<feature type="compositionally biased region" description="Basic and acidic residues" evidence="6">
    <location>
        <begin position="144"/>
        <end position="170"/>
    </location>
</feature>
<feature type="compositionally biased region" description="Acidic residues" evidence="6">
    <location>
        <begin position="1"/>
        <end position="24"/>
    </location>
</feature>
<reference evidence="8" key="1">
    <citation type="journal article" date="2020" name="Stud. Mycol.">
        <title>101 Dothideomycetes genomes: a test case for predicting lifestyles and emergence of pathogens.</title>
        <authorList>
            <person name="Haridas S."/>
            <person name="Albert R."/>
            <person name="Binder M."/>
            <person name="Bloem J."/>
            <person name="Labutti K."/>
            <person name="Salamov A."/>
            <person name="Andreopoulos B."/>
            <person name="Baker S."/>
            <person name="Barry K."/>
            <person name="Bills G."/>
            <person name="Bluhm B."/>
            <person name="Cannon C."/>
            <person name="Castanera R."/>
            <person name="Culley D."/>
            <person name="Daum C."/>
            <person name="Ezra D."/>
            <person name="Gonzalez J."/>
            <person name="Henrissat B."/>
            <person name="Kuo A."/>
            <person name="Liang C."/>
            <person name="Lipzen A."/>
            <person name="Lutzoni F."/>
            <person name="Magnuson J."/>
            <person name="Mondo S."/>
            <person name="Nolan M."/>
            <person name="Ohm R."/>
            <person name="Pangilinan J."/>
            <person name="Park H.-J."/>
            <person name="Ramirez L."/>
            <person name="Alfaro M."/>
            <person name="Sun H."/>
            <person name="Tritt A."/>
            <person name="Yoshinaga Y."/>
            <person name="Zwiers L.-H."/>
            <person name="Turgeon B."/>
            <person name="Goodwin S."/>
            <person name="Spatafora J."/>
            <person name="Crous P."/>
            <person name="Grigoriev I."/>
        </authorList>
    </citation>
    <scope>NUCLEOTIDE SEQUENCE</scope>
    <source>
        <strain evidence="8">CBS 627.86</strain>
    </source>
</reference>
<name>A0A6A5ZAU6_9PLEO</name>
<dbReference type="Pfam" id="PF03126">
    <property type="entry name" value="Plus-3"/>
    <property type="match status" value="1"/>
</dbReference>
<dbReference type="SMART" id="SM00719">
    <property type="entry name" value="Plus3"/>
    <property type="match status" value="1"/>
</dbReference>
<proteinExistence type="predicted"/>
<dbReference type="InterPro" id="IPR036128">
    <property type="entry name" value="Plus3-like_sf"/>
</dbReference>
<evidence type="ECO:0000256" key="6">
    <source>
        <dbReference type="SAM" id="MobiDB-lite"/>
    </source>
</evidence>
<evidence type="ECO:0000256" key="2">
    <source>
        <dbReference type="ARBA" id="ARBA00023015"/>
    </source>
</evidence>
<dbReference type="GO" id="GO:0003677">
    <property type="term" value="F:DNA binding"/>
    <property type="evidence" value="ECO:0007669"/>
    <property type="project" value="InterPro"/>
</dbReference>
<keyword evidence="3" id="KW-0804">Transcription</keyword>
<dbReference type="PANTHER" id="PTHR13115:SF8">
    <property type="entry name" value="RNA POLYMERASE-ASSOCIATED PROTEIN RTF1 HOMOLOG"/>
    <property type="match status" value="1"/>
</dbReference>
<dbReference type="Proteomes" id="UP000799770">
    <property type="component" value="Unassembled WGS sequence"/>
</dbReference>
<dbReference type="GO" id="GO:1990269">
    <property type="term" value="F:RNA polymerase II C-terminal domain phosphoserine binding"/>
    <property type="evidence" value="ECO:0007669"/>
    <property type="project" value="TreeGrafter"/>
</dbReference>
<dbReference type="PANTHER" id="PTHR13115">
    <property type="entry name" value="RNA POLYMERASE-ASSOCIATED PROTEIN RTF1 HOMOLOG"/>
    <property type="match status" value="1"/>
</dbReference>
<feature type="compositionally biased region" description="Basic and acidic residues" evidence="6">
    <location>
        <begin position="198"/>
        <end position="209"/>
    </location>
</feature>
<evidence type="ECO:0000313" key="9">
    <source>
        <dbReference type="Proteomes" id="UP000799770"/>
    </source>
</evidence>
<evidence type="ECO:0000256" key="5">
    <source>
        <dbReference type="SAM" id="Coils"/>
    </source>
</evidence>
<dbReference type="Gene3D" id="3.90.70.200">
    <property type="entry name" value="Plus-3 domain"/>
    <property type="match status" value="1"/>
</dbReference>
<evidence type="ECO:0000313" key="8">
    <source>
        <dbReference type="EMBL" id="KAF2116204.1"/>
    </source>
</evidence>
<dbReference type="EMBL" id="ML977321">
    <property type="protein sequence ID" value="KAF2116204.1"/>
    <property type="molecule type" value="Genomic_DNA"/>
</dbReference>
<evidence type="ECO:0000256" key="4">
    <source>
        <dbReference type="ARBA" id="ARBA00023242"/>
    </source>
</evidence>
<evidence type="ECO:0000256" key="3">
    <source>
        <dbReference type="ARBA" id="ARBA00023163"/>
    </source>
</evidence>
<keyword evidence="2" id="KW-0805">Transcription regulation</keyword>
<keyword evidence="5" id="KW-0175">Coiled coil</keyword>
<feature type="region of interest" description="Disordered" evidence="6">
    <location>
        <begin position="459"/>
        <end position="489"/>
    </location>
</feature>
<comment type="subcellular location">
    <subcellularLocation>
        <location evidence="1">Nucleus</location>
    </subcellularLocation>
</comment>